<dbReference type="InterPro" id="IPR009003">
    <property type="entry name" value="Peptidase_S1_PA"/>
</dbReference>
<dbReference type="PRINTS" id="PR00722">
    <property type="entry name" value="CHYMOTRYPSIN"/>
</dbReference>
<proteinExistence type="predicted"/>
<dbReference type="InterPro" id="IPR001254">
    <property type="entry name" value="Trypsin_dom"/>
</dbReference>
<dbReference type="SUPFAM" id="SSF50494">
    <property type="entry name" value="Trypsin-like serine proteases"/>
    <property type="match status" value="1"/>
</dbReference>
<dbReference type="SMART" id="SM00020">
    <property type="entry name" value="Tryp_SPc"/>
    <property type="match status" value="1"/>
</dbReference>
<sequence>MHPVLLLVFLVFFTPVEPLGNPIGRISNGFNGAENVAVTPGRYPFIVSVTLNDNHICGGFIYNSRFIVTAASCVYQKTTSQIQVTVGQLSLILPDPGESRLQLRDIIIHEAYDHATRFNDIAMLETSQALEFGPYVNYTLYNAVSGSLAYISGWGAFDESKMLSTKLREAIVNSPNSCDLFPVDVFDQNTMFCWGQSVLDAGVRPCQFDEGSPFIIPTSSTTFYVAGIVSKNLGCGDSDIFETIYTRLTAYYGWMTRTGGLQPSLAIE</sequence>
<dbReference type="OrthoDB" id="10059102at2759"/>
<dbReference type="PANTHER" id="PTHR24258:SF140">
    <property type="entry name" value="BCDNA.GH08420-RELATED"/>
    <property type="match status" value="1"/>
</dbReference>
<protein>
    <submittedName>
        <fullName evidence="2">Uncharacterized protein</fullName>
    </submittedName>
</protein>
<dbReference type="GO" id="GO:0006508">
    <property type="term" value="P:proteolysis"/>
    <property type="evidence" value="ECO:0007669"/>
    <property type="project" value="InterPro"/>
</dbReference>
<dbReference type="Gene3D" id="2.40.10.10">
    <property type="entry name" value="Trypsin-like serine proteases"/>
    <property type="match status" value="2"/>
</dbReference>
<organism evidence="2 3">
    <name type="scientific">Daphnia magna</name>
    <dbReference type="NCBI Taxonomy" id="35525"/>
    <lineage>
        <taxon>Eukaryota</taxon>
        <taxon>Metazoa</taxon>
        <taxon>Ecdysozoa</taxon>
        <taxon>Arthropoda</taxon>
        <taxon>Crustacea</taxon>
        <taxon>Branchiopoda</taxon>
        <taxon>Diplostraca</taxon>
        <taxon>Cladocera</taxon>
        <taxon>Anomopoda</taxon>
        <taxon>Daphniidae</taxon>
        <taxon>Daphnia</taxon>
    </lineage>
</organism>
<dbReference type="InterPro" id="IPR043504">
    <property type="entry name" value="Peptidase_S1_PA_chymotrypsin"/>
</dbReference>
<dbReference type="CDD" id="cd00190">
    <property type="entry name" value="Tryp_SPc"/>
    <property type="match status" value="1"/>
</dbReference>
<accession>A0A0N8CFP9</accession>
<dbReference type="EMBL" id="LRGB01002860">
    <property type="protein sequence ID" value="KZS05817.1"/>
    <property type="molecule type" value="Genomic_DNA"/>
</dbReference>
<dbReference type="STRING" id="35525.A0A0N8CFP9"/>
<keyword evidence="1" id="KW-1015">Disulfide bond</keyword>
<keyword evidence="3" id="KW-1185">Reference proteome</keyword>
<dbReference type="Pfam" id="PF00089">
    <property type="entry name" value="Trypsin"/>
    <property type="match status" value="1"/>
</dbReference>
<gene>
    <name evidence="2" type="ORF">APZ42_030817</name>
</gene>
<dbReference type="GO" id="GO:0004252">
    <property type="term" value="F:serine-type endopeptidase activity"/>
    <property type="evidence" value="ECO:0007669"/>
    <property type="project" value="InterPro"/>
</dbReference>
<evidence type="ECO:0000313" key="2">
    <source>
        <dbReference type="EMBL" id="KZS05817.1"/>
    </source>
</evidence>
<dbReference type="FunFam" id="2.40.10.10:FF:000068">
    <property type="entry name" value="transmembrane protease serine 2"/>
    <property type="match status" value="1"/>
</dbReference>
<dbReference type="Proteomes" id="UP000076858">
    <property type="component" value="Unassembled WGS sequence"/>
</dbReference>
<dbReference type="AlphaFoldDB" id="A0A0N8CFP9"/>
<name>A0A0N8CFP9_9CRUS</name>
<evidence type="ECO:0000313" key="3">
    <source>
        <dbReference type="Proteomes" id="UP000076858"/>
    </source>
</evidence>
<dbReference type="InterPro" id="IPR001314">
    <property type="entry name" value="Peptidase_S1A"/>
</dbReference>
<dbReference type="PANTHER" id="PTHR24258">
    <property type="entry name" value="SERINE PROTEASE-RELATED"/>
    <property type="match status" value="1"/>
</dbReference>
<evidence type="ECO:0000256" key="1">
    <source>
        <dbReference type="ARBA" id="ARBA00023157"/>
    </source>
</evidence>
<reference evidence="2 3" key="1">
    <citation type="submission" date="2016-03" db="EMBL/GenBank/DDBJ databases">
        <title>EvidentialGene: Evidence-directed Construction of Genes on Genomes.</title>
        <authorList>
            <person name="Gilbert D.G."/>
            <person name="Choi J.-H."/>
            <person name="Mockaitis K."/>
            <person name="Colbourne J."/>
            <person name="Pfrender M."/>
        </authorList>
    </citation>
    <scope>NUCLEOTIDE SEQUENCE [LARGE SCALE GENOMIC DNA]</scope>
    <source>
        <strain evidence="2 3">Xinb3</strain>
        <tissue evidence="2">Complete organism</tissue>
    </source>
</reference>
<comment type="caution">
    <text evidence="2">The sequence shown here is derived from an EMBL/GenBank/DDBJ whole genome shotgun (WGS) entry which is preliminary data.</text>
</comment>
<dbReference type="PROSITE" id="PS50240">
    <property type="entry name" value="TRYPSIN_DOM"/>
    <property type="match status" value="1"/>
</dbReference>